<evidence type="ECO:0000256" key="1">
    <source>
        <dbReference type="ARBA" id="ARBA00009460"/>
    </source>
</evidence>
<dbReference type="GO" id="GO:0016301">
    <property type="term" value="F:kinase activity"/>
    <property type="evidence" value="ECO:0000318"/>
    <property type="project" value="GO_Central"/>
</dbReference>
<evidence type="ECO:0000256" key="8">
    <source>
        <dbReference type="ARBA" id="ARBA00050767"/>
    </source>
</evidence>
<dbReference type="STRING" id="7719.ENSCINP00000005817"/>
<keyword evidence="3 9" id="KW-0808">Transferase</keyword>
<dbReference type="PIRSF" id="PIRSF006221">
    <property type="entry name" value="Ketosamine-3-kinase"/>
    <property type="match status" value="1"/>
</dbReference>
<comment type="similarity">
    <text evidence="1 9">Belongs to the fructosamine kinase family.</text>
</comment>
<dbReference type="PANTHER" id="PTHR12149:SF8">
    <property type="entry name" value="PROTEIN-RIBULOSAMINE 3-KINASE"/>
    <property type="match status" value="1"/>
</dbReference>
<dbReference type="GeneTree" id="ENSGT00390000005730"/>
<reference evidence="11" key="1">
    <citation type="journal article" date="2002" name="Science">
        <title>The draft genome of Ciona intestinalis: insights into chordate and vertebrate origins.</title>
        <authorList>
            <person name="Dehal P."/>
            <person name="Satou Y."/>
            <person name="Campbell R.K."/>
            <person name="Chapman J."/>
            <person name="Degnan B."/>
            <person name="De Tomaso A."/>
            <person name="Davidson B."/>
            <person name="Di Gregorio A."/>
            <person name="Gelpke M."/>
            <person name="Goodstein D.M."/>
            <person name="Harafuji N."/>
            <person name="Hastings K.E."/>
            <person name="Ho I."/>
            <person name="Hotta K."/>
            <person name="Huang W."/>
            <person name="Kawashima T."/>
            <person name="Lemaire P."/>
            <person name="Martinez D."/>
            <person name="Meinertzhagen I.A."/>
            <person name="Necula S."/>
            <person name="Nonaka M."/>
            <person name="Putnam N."/>
            <person name="Rash S."/>
            <person name="Saiga H."/>
            <person name="Satake M."/>
            <person name="Terry A."/>
            <person name="Yamada L."/>
            <person name="Wang H.G."/>
            <person name="Awazu S."/>
            <person name="Azumi K."/>
            <person name="Boore J."/>
            <person name="Branno M."/>
            <person name="Chin-Bow S."/>
            <person name="DeSantis R."/>
            <person name="Doyle S."/>
            <person name="Francino P."/>
            <person name="Keys D.N."/>
            <person name="Haga S."/>
            <person name="Hayashi H."/>
            <person name="Hino K."/>
            <person name="Imai K.S."/>
            <person name="Inaba K."/>
            <person name="Kano S."/>
            <person name="Kobayashi K."/>
            <person name="Kobayashi M."/>
            <person name="Lee B.I."/>
            <person name="Makabe K.W."/>
            <person name="Manohar C."/>
            <person name="Matassi G."/>
            <person name="Medina M."/>
            <person name="Mochizuki Y."/>
            <person name="Mount S."/>
            <person name="Morishita T."/>
            <person name="Miura S."/>
            <person name="Nakayama A."/>
            <person name="Nishizaka S."/>
            <person name="Nomoto H."/>
            <person name="Ohta F."/>
            <person name="Oishi K."/>
            <person name="Rigoutsos I."/>
            <person name="Sano M."/>
            <person name="Sasaki A."/>
            <person name="Sasakura Y."/>
            <person name="Shoguchi E."/>
            <person name="Shin-i T."/>
            <person name="Spagnuolo A."/>
            <person name="Stainier D."/>
            <person name="Suzuki M.M."/>
            <person name="Tassy O."/>
            <person name="Takatori N."/>
            <person name="Tokuoka M."/>
            <person name="Yagi K."/>
            <person name="Yoshizaki F."/>
            <person name="Wada S."/>
            <person name="Zhang C."/>
            <person name="Hyatt P.D."/>
            <person name="Larimer F."/>
            <person name="Detter C."/>
            <person name="Doggett N."/>
            <person name="Glavina T."/>
            <person name="Hawkins T."/>
            <person name="Richardson P."/>
            <person name="Lucas S."/>
            <person name="Kohara Y."/>
            <person name="Levine M."/>
            <person name="Satoh N."/>
            <person name="Rokhsar D.S."/>
        </authorList>
    </citation>
    <scope>NUCLEOTIDE SEQUENCE [LARGE SCALE GENOMIC DNA]</scope>
</reference>
<dbReference type="SUPFAM" id="SSF56112">
    <property type="entry name" value="Protein kinase-like (PK-like)"/>
    <property type="match status" value="1"/>
</dbReference>
<evidence type="ECO:0000256" key="2">
    <source>
        <dbReference type="ARBA" id="ARBA00011961"/>
    </source>
</evidence>
<keyword evidence="6" id="KW-0067">ATP-binding</keyword>
<reference evidence="10" key="3">
    <citation type="submission" date="2025-09" db="UniProtKB">
        <authorList>
            <consortium name="Ensembl"/>
        </authorList>
    </citation>
    <scope>IDENTIFICATION</scope>
</reference>
<evidence type="ECO:0000313" key="11">
    <source>
        <dbReference type="Proteomes" id="UP000008144"/>
    </source>
</evidence>
<dbReference type="FunCoup" id="F6TN28">
    <property type="interactions" value="104"/>
</dbReference>
<dbReference type="GO" id="GO:0102193">
    <property type="term" value="F:protein-ribulosamine 3-kinase activity"/>
    <property type="evidence" value="ECO:0007669"/>
    <property type="project" value="UniProtKB-EC"/>
</dbReference>
<evidence type="ECO:0000256" key="5">
    <source>
        <dbReference type="ARBA" id="ARBA00022777"/>
    </source>
</evidence>
<evidence type="ECO:0000313" key="10">
    <source>
        <dbReference type="Ensembl" id="ENSCINP00000005817.3"/>
    </source>
</evidence>
<dbReference type="Proteomes" id="UP000008144">
    <property type="component" value="Unassembled WGS sequence"/>
</dbReference>
<name>F6TN28_CIOIN</name>
<organism evidence="10 11">
    <name type="scientific">Ciona intestinalis</name>
    <name type="common">Transparent sea squirt</name>
    <name type="synonym">Ascidia intestinalis</name>
    <dbReference type="NCBI Taxonomy" id="7719"/>
    <lineage>
        <taxon>Eukaryota</taxon>
        <taxon>Metazoa</taxon>
        <taxon>Chordata</taxon>
        <taxon>Tunicata</taxon>
        <taxon>Ascidiacea</taxon>
        <taxon>Phlebobranchia</taxon>
        <taxon>Cionidae</taxon>
        <taxon>Ciona</taxon>
    </lineage>
</organism>
<dbReference type="PANTHER" id="PTHR12149">
    <property type="entry name" value="FRUCTOSAMINE 3 KINASE-RELATED PROTEIN"/>
    <property type="match status" value="1"/>
</dbReference>
<dbReference type="GO" id="GO:0005829">
    <property type="term" value="C:cytosol"/>
    <property type="evidence" value="ECO:0007669"/>
    <property type="project" value="UniProtKB-ARBA"/>
</dbReference>
<dbReference type="FunFam" id="3.90.1200.10:FF:000003">
    <property type="entry name" value="fructosamine-3-kinase isoform X1"/>
    <property type="match status" value="1"/>
</dbReference>
<evidence type="ECO:0000256" key="3">
    <source>
        <dbReference type="ARBA" id="ARBA00022679"/>
    </source>
</evidence>
<reference evidence="10" key="2">
    <citation type="submission" date="2025-08" db="UniProtKB">
        <authorList>
            <consortium name="Ensembl"/>
        </authorList>
    </citation>
    <scope>IDENTIFICATION</scope>
</reference>
<keyword evidence="11" id="KW-1185">Reference proteome</keyword>
<evidence type="ECO:0000256" key="9">
    <source>
        <dbReference type="PIRNR" id="PIRNR006221"/>
    </source>
</evidence>
<protein>
    <recommendedName>
        <fullName evidence="2">protein-ribulosamine 3-kinase</fullName>
        <ecNumber evidence="2">2.7.1.172</ecNumber>
    </recommendedName>
</protein>
<dbReference type="Gene3D" id="3.90.1200.10">
    <property type="match status" value="1"/>
</dbReference>
<dbReference type="InterPro" id="IPR016477">
    <property type="entry name" value="Fructo-/Ketosamine-3-kinase"/>
</dbReference>
<sequence>YVRMEEALREELGCGDVRSLGAGGSGCISSADVYLCDGRKVFVKKNSKPEARIMFDGESAGLSAIHETQTIKVPKPLKVFDHNGCCYLAMEHYDMRSLHQQAENFGAKLAKLHLSNKVKIVKSLKSSGFVGKREEGVRSFGFEVYTCCGIIAMPNDWSSNWLEFYARNRLKAQLDLVEKNYQDREALELWPQVERNLHKLIPVGLEITPALLHGDLWSGNTAEVDGEPCVYDPACLYGHHEFDLSIARMFGGLPRKVFAAYHGVIPQDKGFEDRQKLYQLFHYLNHWNHFGGGYRGQSIAIMKQLAKL</sequence>
<evidence type="ECO:0000256" key="4">
    <source>
        <dbReference type="ARBA" id="ARBA00022741"/>
    </source>
</evidence>
<dbReference type="EC" id="2.7.1.172" evidence="2"/>
<dbReference type="HOGENOM" id="CLU_036517_0_1_1"/>
<dbReference type="GO" id="GO:0005524">
    <property type="term" value="F:ATP binding"/>
    <property type="evidence" value="ECO:0007669"/>
    <property type="project" value="UniProtKB-KW"/>
</dbReference>
<dbReference type="Ensembl" id="ENSCINT00000005817.3">
    <property type="protein sequence ID" value="ENSCINP00000005817.3"/>
    <property type="gene ID" value="ENSCING00000002854.3"/>
</dbReference>
<evidence type="ECO:0000256" key="6">
    <source>
        <dbReference type="ARBA" id="ARBA00022840"/>
    </source>
</evidence>
<dbReference type="AlphaFoldDB" id="F6TN28"/>
<proteinExistence type="inferred from homology"/>
<evidence type="ECO:0000256" key="7">
    <source>
        <dbReference type="ARBA" id="ARBA00048655"/>
    </source>
</evidence>
<dbReference type="InterPro" id="IPR011009">
    <property type="entry name" value="Kinase-like_dom_sf"/>
</dbReference>
<dbReference type="Gene3D" id="3.30.200.20">
    <property type="entry name" value="Phosphorylase Kinase, domain 1"/>
    <property type="match status" value="1"/>
</dbReference>
<dbReference type="Pfam" id="PF03881">
    <property type="entry name" value="Fructosamin_kin"/>
    <property type="match status" value="1"/>
</dbReference>
<keyword evidence="4" id="KW-0547">Nucleotide-binding</keyword>
<dbReference type="OMA" id="RECDIAM"/>
<keyword evidence="5 9" id="KW-0418">Kinase</keyword>
<comment type="catalytic activity">
    <reaction evidence="7">
        <text>N(6)-D-ribulosyl-L-lysyl-[protein] + ATP = N(6)-(3-O-phospho-D-ribulosyl)-L-lysyl-[protein] + ADP + H(+)</text>
        <dbReference type="Rhea" id="RHEA:48432"/>
        <dbReference type="Rhea" id="RHEA-COMP:12103"/>
        <dbReference type="Rhea" id="RHEA-COMP:12104"/>
        <dbReference type="ChEBI" id="CHEBI:15378"/>
        <dbReference type="ChEBI" id="CHEBI:30616"/>
        <dbReference type="ChEBI" id="CHEBI:90418"/>
        <dbReference type="ChEBI" id="CHEBI:90420"/>
        <dbReference type="ChEBI" id="CHEBI:456216"/>
        <dbReference type="EC" id="2.7.1.172"/>
    </reaction>
    <physiologicalReaction direction="left-to-right" evidence="7">
        <dbReference type="Rhea" id="RHEA:48433"/>
    </physiologicalReaction>
</comment>
<dbReference type="InParanoid" id="F6TN28"/>
<accession>F6TN28</accession>
<comment type="catalytic activity">
    <reaction evidence="8">
        <text>N(6)-(D-psicosyl)-L-lysyl-[protein] + ATP = N(6)-(3-O-phospho-D-psicosyl)-L-lysyl-[protein] + ADP + H(+)</text>
        <dbReference type="Rhea" id="RHEA:61392"/>
        <dbReference type="Rhea" id="RHEA-COMP:15796"/>
        <dbReference type="Rhea" id="RHEA-COMP:15797"/>
        <dbReference type="ChEBI" id="CHEBI:15378"/>
        <dbReference type="ChEBI" id="CHEBI:30616"/>
        <dbReference type="ChEBI" id="CHEBI:144621"/>
        <dbReference type="ChEBI" id="CHEBI:144622"/>
        <dbReference type="ChEBI" id="CHEBI:456216"/>
    </reaction>
    <physiologicalReaction direction="left-to-right" evidence="8">
        <dbReference type="Rhea" id="RHEA:61393"/>
    </physiologicalReaction>
</comment>
<dbReference type="FunFam" id="3.30.200.20:FF:000264">
    <property type="entry name" value="Protein-ribulosamine 3-kinase, chloroplastic"/>
    <property type="match status" value="1"/>
</dbReference>